<proteinExistence type="predicted"/>
<dbReference type="Proteomes" id="UP000176915">
    <property type="component" value="Unassembled WGS sequence"/>
</dbReference>
<keyword evidence="1" id="KW-0812">Transmembrane</keyword>
<evidence type="ECO:0000313" key="2">
    <source>
        <dbReference type="EMBL" id="OGF30151.1"/>
    </source>
</evidence>
<protein>
    <submittedName>
        <fullName evidence="2">Uncharacterized protein</fullName>
    </submittedName>
</protein>
<accession>A0A1F5SVA8</accession>
<reference evidence="2 3" key="1">
    <citation type="journal article" date="2016" name="Nat. Commun.">
        <title>Thousands of microbial genomes shed light on interconnected biogeochemical processes in an aquifer system.</title>
        <authorList>
            <person name="Anantharaman K."/>
            <person name="Brown C.T."/>
            <person name="Hug L.A."/>
            <person name="Sharon I."/>
            <person name="Castelle C.J."/>
            <person name="Probst A.J."/>
            <person name="Thomas B.C."/>
            <person name="Singh A."/>
            <person name="Wilkins M.J."/>
            <person name="Karaoz U."/>
            <person name="Brodie E.L."/>
            <person name="Williams K.H."/>
            <person name="Hubbard S.S."/>
            <person name="Banfield J.F."/>
        </authorList>
    </citation>
    <scope>NUCLEOTIDE SEQUENCE [LARGE SCALE GENOMIC DNA]</scope>
</reference>
<dbReference type="AlphaFoldDB" id="A0A1F5SVA8"/>
<feature type="transmembrane region" description="Helical" evidence="1">
    <location>
        <begin position="108"/>
        <end position="129"/>
    </location>
</feature>
<sequence>MELQLFRYTKPDDSIIVLARVLDIKDLGMEDKTITFCSGRDGRTDQETDENGICDYPRTVTKTNEDQRLTALVSGISSPAVLHIPAQRVPKTQQQIDRDAKNNEIAKWCIRITVALWLIWAALILFNGFGEPLMNIHRTELTEQQRLLNNTPGVKDGPLEVKTDKATPFKERWQKPSLLILIALSVLTIGYSILSLREEMAEALRNGWSRIMDKRGHMAFTNDPALQRWLELVGLLKTARSRREIPAAIAEIPNTTTPETTPAPTTTPQRVHHKNTFWELLRSDLLSDFIMEVLPGLLRRIFA</sequence>
<comment type="caution">
    <text evidence="2">The sequence shown here is derived from an EMBL/GenBank/DDBJ whole genome shotgun (WGS) entry which is preliminary data.</text>
</comment>
<gene>
    <name evidence="2" type="ORF">A3H09_02015</name>
</gene>
<keyword evidence="1" id="KW-0472">Membrane</keyword>
<dbReference type="EMBL" id="MFFY01000058">
    <property type="protein sequence ID" value="OGF30151.1"/>
    <property type="molecule type" value="Genomic_DNA"/>
</dbReference>
<feature type="transmembrane region" description="Helical" evidence="1">
    <location>
        <begin position="178"/>
        <end position="196"/>
    </location>
</feature>
<evidence type="ECO:0000313" key="3">
    <source>
        <dbReference type="Proteomes" id="UP000176915"/>
    </source>
</evidence>
<keyword evidence="1" id="KW-1133">Transmembrane helix</keyword>
<name>A0A1F5SVA8_9BACT</name>
<organism evidence="2 3">
    <name type="scientific">Candidatus Falkowbacteria bacterium RIFCSPLOWO2_12_FULL_45_13</name>
    <dbReference type="NCBI Taxonomy" id="1797991"/>
    <lineage>
        <taxon>Bacteria</taxon>
        <taxon>Candidatus Falkowiibacteriota</taxon>
    </lineage>
</organism>
<evidence type="ECO:0000256" key="1">
    <source>
        <dbReference type="SAM" id="Phobius"/>
    </source>
</evidence>